<name>A0AA86R678_9EUKA</name>
<evidence type="ECO:0000256" key="1">
    <source>
        <dbReference type="ARBA" id="ARBA00009100"/>
    </source>
</evidence>
<dbReference type="AlphaFoldDB" id="A0AA86R678"/>
<reference evidence="3 4" key="2">
    <citation type="submission" date="2024-07" db="EMBL/GenBank/DDBJ databases">
        <authorList>
            <person name="Akdeniz Z."/>
        </authorList>
    </citation>
    <scope>NUCLEOTIDE SEQUENCE [LARGE SCALE GENOMIC DNA]</scope>
</reference>
<dbReference type="InterPro" id="IPR028934">
    <property type="entry name" value="Vps26-related"/>
</dbReference>
<sequence>MKKIQLQIQLQTVQYPPSEPQPVLESTIFELGARVQGIIQLTPKQPLSCDSLQIQLQGKIQGSKVTTEDIYSHNVDLQTPNAFEANVTSSVPFQLSMDLPASSFVNKRGSVEYQIICKVMSKGQALIEQKIPVNYIKRSNLLKSVQAPLAHVYNKGNFVLYVQALESILSAADIFTGSIQLMCASIELQDVEIKIYRHEQIGLAKEQQQLMTILLCEQLKNGDSIPFCIPLGGLVLQPTLNFQQIFMQTRLGISFVAEGKKDETQIEIIIRE</sequence>
<gene>
    <name evidence="3" type="ORF">HINF_LOCUS51256</name>
    <name evidence="2" type="ORF">HINF_LOCUS54324</name>
</gene>
<dbReference type="Gene3D" id="2.60.40.640">
    <property type="match status" value="2"/>
</dbReference>
<dbReference type="GO" id="GO:0006886">
    <property type="term" value="P:intracellular protein transport"/>
    <property type="evidence" value="ECO:0007669"/>
    <property type="project" value="InterPro"/>
</dbReference>
<dbReference type="EMBL" id="CAXDID020000249">
    <property type="protein sequence ID" value="CAL6064231.1"/>
    <property type="molecule type" value="Genomic_DNA"/>
</dbReference>
<evidence type="ECO:0000313" key="4">
    <source>
        <dbReference type="Proteomes" id="UP001642409"/>
    </source>
</evidence>
<comment type="similarity">
    <text evidence="1">Belongs to the VPS26 family.</text>
</comment>
<comment type="caution">
    <text evidence="2">The sequence shown here is derived from an EMBL/GenBank/DDBJ whole genome shotgun (WGS) entry which is preliminary data.</text>
</comment>
<dbReference type="Proteomes" id="UP001642409">
    <property type="component" value="Unassembled WGS sequence"/>
</dbReference>
<evidence type="ECO:0000313" key="3">
    <source>
        <dbReference type="EMBL" id="CAL6064231.1"/>
    </source>
</evidence>
<keyword evidence="4" id="KW-1185">Reference proteome</keyword>
<organism evidence="2">
    <name type="scientific">Hexamita inflata</name>
    <dbReference type="NCBI Taxonomy" id="28002"/>
    <lineage>
        <taxon>Eukaryota</taxon>
        <taxon>Metamonada</taxon>
        <taxon>Diplomonadida</taxon>
        <taxon>Hexamitidae</taxon>
        <taxon>Hexamitinae</taxon>
        <taxon>Hexamita</taxon>
    </lineage>
</organism>
<dbReference type="InterPro" id="IPR014752">
    <property type="entry name" value="Arrestin-like_C"/>
</dbReference>
<reference evidence="2" key="1">
    <citation type="submission" date="2023-06" db="EMBL/GenBank/DDBJ databases">
        <authorList>
            <person name="Kurt Z."/>
        </authorList>
    </citation>
    <scope>NUCLEOTIDE SEQUENCE</scope>
</reference>
<proteinExistence type="inferred from homology"/>
<accession>A0AA86R678</accession>
<dbReference type="Pfam" id="PF03643">
    <property type="entry name" value="Vps26"/>
    <property type="match status" value="1"/>
</dbReference>
<evidence type="ECO:0000313" key="2">
    <source>
        <dbReference type="EMBL" id="CAI9966679.1"/>
    </source>
</evidence>
<protein>
    <submittedName>
        <fullName evidence="2">Vacuolar protein</fullName>
    </submittedName>
    <submittedName>
        <fullName evidence="3">Vacuolar_protein</fullName>
    </submittedName>
</protein>
<dbReference type="EMBL" id="CATOUU010001008">
    <property type="protein sequence ID" value="CAI9966679.1"/>
    <property type="molecule type" value="Genomic_DNA"/>
</dbReference>